<dbReference type="AlphaFoldDB" id="A0A1Y3BNN6"/>
<gene>
    <name evidence="2" type="ORF">BLA29_006942</name>
</gene>
<dbReference type="EMBL" id="MUJZ01007670">
    <property type="protein sequence ID" value="OTF82599.1"/>
    <property type="molecule type" value="Genomic_DNA"/>
</dbReference>
<dbReference type="Pfam" id="PF05794">
    <property type="entry name" value="Tcp11"/>
    <property type="match status" value="1"/>
</dbReference>
<name>A0A1Y3BNN6_EURMA</name>
<dbReference type="PANTHER" id="PTHR12832">
    <property type="entry name" value="TESTIS-SPECIFIC PROTEIN PBS13 T-COMPLEX 11"/>
    <property type="match status" value="1"/>
</dbReference>
<feature type="non-terminal residue" evidence="2">
    <location>
        <position position="1"/>
    </location>
</feature>
<evidence type="ECO:0000256" key="1">
    <source>
        <dbReference type="ARBA" id="ARBA00010954"/>
    </source>
</evidence>
<evidence type="ECO:0000313" key="2">
    <source>
        <dbReference type="EMBL" id="OTF82599.1"/>
    </source>
</evidence>
<dbReference type="InterPro" id="IPR008862">
    <property type="entry name" value="Tcp11"/>
</dbReference>
<dbReference type="Proteomes" id="UP000194236">
    <property type="component" value="Unassembled WGS sequence"/>
</dbReference>
<dbReference type="PANTHER" id="PTHR12832:SF11">
    <property type="entry name" value="LD23868P"/>
    <property type="match status" value="1"/>
</dbReference>
<sequence length="175" mass="19746">LKLKQELVAIISTTSTSNGDDDEHGKIPLQYLKLKDLKSLLESIAIQVRTSIDKALIDYKAPPLLNENKLESLKYQINELSTSGNRICSVMERRTLEFIERVIQSPQTATPIQVPSGLSTFSEELIKISSEFTRLVSYNRAVYSPYYTKIIANIASGTHYIPDNELKTIEKSFYG</sequence>
<dbReference type="OrthoDB" id="276323at2759"/>
<organism evidence="2 3">
    <name type="scientific">Euroglyphus maynei</name>
    <name type="common">Mayne's house dust mite</name>
    <dbReference type="NCBI Taxonomy" id="6958"/>
    <lineage>
        <taxon>Eukaryota</taxon>
        <taxon>Metazoa</taxon>
        <taxon>Ecdysozoa</taxon>
        <taxon>Arthropoda</taxon>
        <taxon>Chelicerata</taxon>
        <taxon>Arachnida</taxon>
        <taxon>Acari</taxon>
        <taxon>Acariformes</taxon>
        <taxon>Sarcoptiformes</taxon>
        <taxon>Astigmata</taxon>
        <taxon>Psoroptidia</taxon>
        <taxon>Analgoidea</taxon>
        <taxon>Pyroglyphidae</taxon>
        <taxon>Pyroglyphinae</taxon>
        <taxon>Euroglyphus</taxon>
    </lineage>
</organism>
<evidence type="ECO:0000313" key="3">
    <source>
        <dbReference type="Proteomes" id="UP000194236"/>
    </source>
</evidence>
<keyword evidence="3" id="KW-1185">Reference proteome</keyword>
<comment type="caution">
    <text evidence="2">The sequence shown here is derived from an EMBL/GenBank/DDBJ whole genome shotgun (WGS) entry which is preliminary data.</text>
</comment>
<accession>A0A1Y3BNN6</accession>
<protein>
    <submittedName>
        <fullName evidence="2">T-complex 11-like protein</fullName>
    </submittedName>
</protein>
<proteinExistence type="inferred from homology"/>
<comment type="similarity">
    <text evidence="1">Belongs to the TCP11 family.</text>
</comment>
<reference evidence="2 3" key="1">
    <citation type="submission" date="2017-03" db="EMBL/GenBank/DDBJ databases">
        <title>Genome Survey of Euroglyphus maynei.</title>
        <authorList>
            <person name="Arlian L.G."/>
            <person name="Morgan M.S."/>
            <person name="Rider S.D."/>
        </authorList>
    </citation>
    <scope>NUCLEOTIDE SEQUENCE [LARGE SCALE GENOMIC DNA]</scope>
    <source>
        <strain evidence="2">Arlian Lab</strain>
        <tissue evidence="2">Whole body</tissue>
    </source>
</reference>
<dbReference type="GO" id="GO:0007165">
    <property type="term" value="P:signal transduction"/>
    <property type="evidence" value="ECO:0007669"/>
    <property type="project" value="TreeGrafter"/>
</dbReference>